<accession>A0ABP2AS94</accession>
<proteinExistence type="predicted"/>
<gene>
    <name evidence="2" type="ORF">ERS852473_02190</name>
</gene>
<sequence length="288" mass="33749">MKNINFESSFIQAWYAKDFSKKRWIDEFSMLKEKNINEIILQSVFDTLNKVCFYETNNIEFKKNSVDMIKNCLDAAKETNSKVRIGLGESKLWWILGPLSRRWILKEAYTNNILFNEIFEKYGDNKVISGWYIPYELSDYFIATKTQRKNINKFLKEISENIKRKSDLSVMISPYFNIRGPRILTIRAWEKALKEALRECKIDILALQDSIGAGFNTLKNIEKLFLHTKKATDDLDVILYADTETFKKKGGKLVSASEEEFLERANIIKNYVKGHIAFSINHYQNDKN</sequence>
<evidence type="ECO:0000313" key="3">
    <source>
        <dbReference type="Proteomes" id="UP000095488"/>
    </source>
</evidence>
<dbReference type="InterPro" id="IPR027849">
    <property type="entry name" value="DUF4434"/>
</dbReference>
<dbReference type="SUPFAM" id="SSF51445">
    <property type="entry name" value="(Trans)glycosidases"/>
    <property type="match status" value="1"/>
</dbReference>
<keyword evidence="3" id="KW-1185">Reference proteome</keyword>
<reference evidence="2 3" key="1">
    <citation type="submission" date="2015-09" db="EMBL/GenBank/DDBJ databases">
        <authorList>
            <consortium name="Pathogen Informatics"/>
            <person name="Wu L."/>
            <person name="Ma J."/>
        </authorList>
    </citation>
    <scope>NUCLEOTIDE SEQUENCE [LARGE SCALE GENOMIC DNA]</scope>
    <source>
        <strain evidence="2 3">2789STDY5834858</strain>
    </source>
</reference>
<comment type="caution">
    <text evidence="2">The sequence shown here is derived from an EMBL/GenBank/DDBJ whole genome shotgun (WGS) entry which is preliminary data.</text>
</comment>
<dbReference type="Gene3D" id="3.20.20.80">
    <property type="entry name" value="Glycosidases"/>
    <property type="match status" value="1"/>
</dbReference>
<name>A0ABP2AS94_SARVE</name>
<dbReference type="InterPro" id="IPR017853">
    <property type="entry name" value="GH"/>
</dbReference>
<dbReference type="RefSeq" id="WP_055260175.1">
    <property type="nucleotide sequence ID" value="NZ_CABIXL010000009.1"/>
</dbReference>
<evidence type="ECO:0000313" key="2">
    <source>
        <dbReference type="EMBL" id="CUO20303.1"/>
    </source>
</evidence>
<organism evidence="2 3">
    <name type="scientific">Sarcina ventriculi</name>
    <name type="common">Clostridium ventriculi</name>
    <dbReference type="NCBI Taxonomy" id="1267"/>
    <lineage>
        <taxon>Bacteria</taxon>
        <taxon>Bacillati</taxon>
        <taxon>Bacillota</taxon>
        <taxon>Clostridia</taxon>
        <taxon>Eubacteriales</taxon>
        <taxon>Clostridiaceae</taxon>
        <taxon>Sarcina</taxon>
    </lineage>
</organism>
<evidence type="ECO:0000259" key="1">
    <source>
        <dbReference type="Pfam" id="PF14488"/>
    </source>
</evidence>
<dbReference type="EMBL" id="CYZR01000009">
    <property type="protein sequence ID" value="CUO20303.1"/>
    <property type="molecule type" value="Genomic_DNA"/>
</dbReference>
<feature type="domain" description="DUF4434" evidence="1">
    <location>
        <begin position="9"/>
        <end position="284"/>
    </location>
</feature>
<dbReference type="Proteomes" id="UP000095488">
    <property type="component" value="Unassembled WGS sequence"/>
</dbReference>
<dbReference type="Pfam" id="PF14488">
    <property type="entry name" value="DUF4434"/>
    <property type="match status" value="1"/>
</dbReference>
<protein>
    <recommendedName>
        <fullName evidence="1">DUF4434 domain-containing protein</fullName>
    </recommendedName>
</protein>